<accession>A0A927EY26</accession>
<comment type="caution">
    <text evidence="2">The sequence shown here is derived from an EMBL/GenBank/DDBJ whole genome shotgun (WGS) entry which is preliminary data.</text>
</comment>
<reference evidence="2" key="1">
    <citation type="submission" date="2020-09" db="EMBL/GenBank/DDBJ databases">
        <title>Secondary metabolite and genome analysis of marine Streptomyces chumphonensis KK1-2T.</title>
        <authorList>
            <person name="Phongsopitanun W."/>
            <person name="Kanchanasin P."/>
            <person name="Pittayakhajonwut P."/>
            <person name="Suwanborirux K."/>
            <person name="Tanasupawat S."/>
        </authorList>
    </citation>
    <scope>NUCLEOTIDE SEQUENCE</scope>
    <source>
        <strain evidence="2">KK1-2</strain>
    </source>
</reference>
<sequence length="56" mass="5614">MTTRPSGPEPGPTPLGTYAAGGEGATGIEAAPVVLALLAGEDEENSGEPHIWRGID</sequence>
<dbReference type="EMBL" id="JACXYU010000001">
    <property type="protein sequence ID" value="MBD3930877.1"/>
    <property type="molecule type" value="Genomic_DNA"/>
</dbReference>
<name>A0A927EY26_9ACTN</name>
<gene>
    <name evidence="2" type="ORF">IF129_04775</name>
</gene>
<protein>
    <submittedName>
        <fullName evidence="2">Uncharacterized protein</fullName>
    </submittedName>
</protein>
<dbReference type="RefSeq" id="WP_191208095.1">
    <property type="nucleotide sequence ID" value="NZ_BAABKL010000039.1"/>
</dbReference>
<dbReference type="AlphaFoldDB" id="A0A927EY26"/>
<feature type="region of interest" description="Disordered" evidence="1">
    <location>
        <begin position="1"/>
        <end position="23"/>
    </location>
</feature>
<organism evidence="2 3">
    <name type="scientific">Streptomyces chumphonensis</name>
    <dbReference type="NCBI Taxonomy" id="1214925"/>
    <lineage>
        <taxon>Bacteria</taxon>
        <taxon>Bacillati</taxon>
        <taxon>Actinomycetota</taxon>
        <taxon>Actinomycetes</taxon>
        <taxon>Kitasatosporales</taxon>
        <taxon>Streptomycetaceae</taxon>
        <taxon>Streptomyces</taxon>
    </lineage>
</organism>
<evidence type="ECO:0000256" key="1">
    <source>
        <dbReference type="SAM" id="MobiDB-lite"/>
    </source>
</evidence>
<evidence type="ECO:0000313" key="3">
    <source>
        <dbReference type="Proteomes" id="UP000632289"/>
    </source>
</evidence>
<evidence type="ECO:0000313" key="2">
    <source>
        <dbReference type="EMBL" id="MBD3930877.1"/>
    </source>
</evidence>
<keyword evidence="3" id="KW-1185">Reference proteome</keyword>
<dbReference type="Proteomes" id="UP000632289">
    <property type="component" value="Unassembled WGS sequence"/>
</dbReference>
<proteinExistence type="predicted"/>